<protein>
    <recommendedName>
        <fullName evidence="4">Heme exporter protein B</fullName>
    </recommendedName>
</protein>
<keyword evidence="11 12" id="KW-0472">Membrane</keyword>
<dbReference type="PIRSF" id="PIRSF002764">
    <property type="entry name" value="CcmB"/>
    <property type="match status" value="1"/>
</dbReference>
<dbReference type="PRINTS" id="PR01414">
    <property type="entry name" value="CCMBBIOGNSIS"/>
</dbReference>
<comment type="subcellular location">
    <subcellularLocation>
        <location evidence="2">Cell inner membrane</location>
        <topology evidence="2">Multi-pass membrane protein</topology>
    </subcellularLocation>
</comment>
<dbReference type="PANTHER" id="PTHR30070">
    <property type="entry name" value="HEME EXPORTER PROTEIN B"/>
    <property type="match status" value="1"/>
</dbReference>
<evidence type="ECO:0000256" key="10">
    <source>
        <dbReference type="ARBA" id="ARBA00022989"/>
    </source>
</evidence>
<accession>A0A381Z329</accession>
<feature type="transmembrane region" description="Helical" evidence="12">
    <location>
        <begin position="162"/>
        <end position="189"/>
    </location>
</feature>
<dbReference type="Pfam" id="PF03379">
    <property type="entry name" value="CcmB"/>
    <property type="match status" value="1"/>
</dbReference>
<keyword evidence="8 12" id="KW-0812">Transmembrane</keyword>
<evidence type="ECO:0000256" key="6">
    <source>
        <dbReference type="ARBA" id="ARBA00022475"/>
    </source>
</evidence>
<dbReference type="GO" id="GO:0017004">
    <property type="term" value="P:cytochrome complex assembly"/>
    <property type="evidence" value="ECO:0007669"/>
    <property type="project" value="UniProtKB-KW"/>
</dbReference>
<reference evidence="13" key="1">
    <citation type="submission" date="2018-05" db="EMBL/GenBank/DDBJ databases">
        <authorList>
            <person name="Lanie J.A."/>
            <person name="Ng W.-L."/>
            <person name="Kazmierczak K.M."/>
            <person name="Andrzejewski T.M."/>
            <person name="Davidsen T.M."/>
            <person name="Wayne K.J."/>
            <person name="Tettelin H."/>
            <person name="Glass J.I."/>
            <person name="Rusch D."/>
            <person name="Podicherti R."/>
            <person name="Tsui H.-C.T."/>
            <person name="Winkler M.E."/>
        </authorList>
    </citation>
    <scope>NUCLEOTIDE SEQUENCE</scope>
</reference>
<comment type="function">
    <text evidence="1">Required for the export of heme to the periplasm for the biogenesis of c-type cytochromes.</text>
</comment>
<dbReference type="GO" id="GO:0005886">
    <property type="term" value="C:plasma membrane"/>
    <property type="evidence" value="ECO:0007669"/>
    <property type="project" value="UniProtKB-SubCell"/>
</dbReference>
<keyword evidence="9" id="KW-0201">Cytochrome c-type biogenesis</keyword>
<organism evidence="13">
    <name type="scientific">marine metagenome</name>
    <dbReference type="NCBI Taxonomy" id="408172"/>
    <lineage>
        <taxon>unclassified sequences</taxon>
        <taxon>metagenomes</taxon>
        <taxon>ecological metagenomes</taxon>
    </lineage>
</organism>
<dbReference type="AlphaFoldDB" id="A0A381Z329"/>
<comment type="similarity">
    <text evidence="3">Belongs to the CcmB/CycW/HelB family.</text>
</comment>
<dbReference type="EMBL" id="UINC01019776">
    <property type="protein sequence ID" value="SVA83688.1"/>
    <property type="molecule type" value="Genomic_DNA"/>
</dbReference>
<keyword evidence="7" id="KW-0997">Cell inner membrane</keyword>
<evidence type="ECO:0000256" key="4">
    <source>
        <dbReference type="ARBA" id="ARBA00016452"/>
    </source>
</evidence>
<evidence type="ECO:0000313" key="13">
    <source>
        <dbReference type="EMBL" id="SVA83688.1"/>
    </source>
</evidence>
<proteinExistence type="inferred from homology"/>
<dbReference type="PANTHER" id="PTHR30070:SF1">
    <property type="entry name" value="CYTOCHROME C BIOGENESIS B-RELATED"/>
    <property type="match status" value="1"/>
</dbReference>
<dbReference type="InterPro" id="IPR026031">
    <property type="entry name" value="Cyt_c_CcmB_bac"/>
</dbReference>
<feature type="transmembrane region" description="Helical" evidence="12">
    <location>
        <begin position="101"/>
        <end position="121"/>
    </location>
</feature>
<dbReference type="GO" id="GO:0015232">
    <property type="term" value="F:heme transmembrane transporter activity"/>
    <property type="evidence" value="ECO:0007669"/>
    <property type="project" value="InterPro"/>
</dbReference>
<dbReference type="GO" id="GO:1903607">
    <property type="term" value="P:cytochrome c biosynthetic process"/>
    <property type="evidence" value="ECO:0007669"/>
    <property type="project" value="TreeGrafter"/>
</dbReference>
<evidence type="ECO:0000256" key="3">
    <source>
        <dbReference type="ARBA" id="ARBA00010544"/>
    </source>
</evidence>
<evidence type="ECO:0000256" key="2">
    <source>
        <dbReference type="ARBA" id="ARBA00004429"/>
    </source>
</evidence>
<evidence type="ECO:0000256" key="7">
    <source>
        <dbReference type="ARBA" id="ARBA00022519"/>
    </source>
</evidence>
<feature type="transmembrane region" description="Helical" evidence="12">
    <location>
        <begin position="47"/>
        <end position="68"/>
    </location>
</feature>
<name>A0A381Z329_9ZZZZ</name>
<feature type="transmembrane region" description="Helical" evidence="12">
    <location>
        <begin position="21"/>
        <end position="41"/>
    </location>
</feature>
<evidence type="ECO:0000256" key="11">
    <source>
        <dbReference type="ARBA" id="ARBA00023136"/>
    </source>
</evidence>
<evidence type="ECO:0000256" key="1">
    <source>
        <dbReference type="ARBA" id="ARBA00002442"/>
    </source>
</evidence>
<dbReference type="InterPro" id="IPR003544">
    <property type="entry name" value="Cyt_c_biogenesis_CcmB"/>
</dbReference>
<sequence>MFRHTFILISKDLRLEWRSKEVLSSTVFFAMIALTVIYFGFQPGRFQVANVGPGILWTAFLFSALLGMNRMFQAESERGGLEGLMLCPVNRTTLYLAKCGTLFVLLTTTIAATFFMFIVFFNVRLVGQLPQLGLVAILGSLGLSALGISFGAMAAKTSARDILLPLLLVPIAIPLLIAAVKCTGAILSGDGLTTARSWVQLLAAFDVIFLAAGY</sequence>
<gene>
    <name evidence="13" type="ORF">METZ01_LOCUS136542</name>
</gene>
<feature type="transmembrane region" description="Helical" evidence="12">
    <location>
        <begin position="133"/>
        <end position="155"/>
    </location>
</feature>
<feature type="non-terminal residue" evidence="13">
    <location>
        <position position="214"/>
    </location>
</feature>
<keyword evidence="5" id="KW-0813">Transport</keyword>
<evidence type="ECO:0000256" key="12">
    <source>
        <dbReference type="SAM" id="Phobius"/>
    </source>
</evidence>
<evidence type="ECO:0000256" key="8">
    <source>
        <dbReference type="ARBA" id="ARBA00022692"/>
    </source>
</evidence>
<evidence type="ECO:0000256" key="5">
    <source>
        <dbReference type="ARBA" id="ARBA00022448"/>
    </source>
</evidence>
<evidence type="ECO:0000256" key="9">
    <source>
        <dbReference type="ARBA" id="ARBA00022748"/>
    </source>
</evidence>
<keyword evidence="6" id="KW-1003">Cell membrane</keyword>
<keyword evidence="10 12" id="KW-1133">Transmembrane helix</keyword>